<dbReference type="Proteomes" id="UP000234412">
    <property type="component" value="Unassembled WGS sequence"/>
</dbReference>
<organism evidence="2 3">
    <name type="scientific">Klebsiella variicola</name>
    <dbReference type="NCBI Taxonomy" id="244366"/>
    <lineage>
        <taxon>Bacteria</taxon>
        <taxon>Pseudomonadati</taxon>
        <taxon>Pseudomonadota</taxon>
        <taxon>Gammaproteobacteria</taxon>
        <taxon>Enterobacterales</taxon>
        <taxon>Enterobacteriaceae</taxon>
        <taxon>Klebsiella/Raoultella group</taxon>
        <taxon>Klebsiella</taxon>
        <taxon>Klebsiella pneumoniae complex</taxon>
    </lineage>
</organism>
<gene>
    <name evidence="2" type="ORF">CWN47_18955</name>
</gene>
<reference evidence="2 3" key="2">
    <citation type="submission" date="2018-01" db="EMBL/GenBank/DDBJ databases">
        <title>Genomic study of Klebsiella pneumoniae.</title>
        <authorList>
            <person name="Yang Y."/>
            <person name="Bicalho R."/>
        </authorList>
    </citation>
    <scope>NUCLEOTIDE SEQUENCE [LARGE SCALE GENOMIC DNA]</scope>
    <source>
        <strain evidence="2 3">A8</strain>
    </source>
</reference>
<feature type="domain" description="Solute-binding protein family 3/N-terminal" evidence="1">
    <location>
        <begin position="11"/>
        <end position="43"/>
    </location>
</feature>
<sequence length="48" mass="5120">IWGGGEAMGVRLTDTDLKAKLDSAIQAALADGTVKKLSEKWFKSDVTP</sequence>
<evidence type="ECO:0000313" key="2">
    <source>
        <dbReference type="EMBL" id="PLM93187.1"/>
    </source>
</evidence>
<dbReference type="Gene3D" id="3.40.190.10">
    <property type="entry name" value="Periplasmic binding protein-like II"/>
    <property type="match status" value="1"/>
</dbReference>
<accession>A0A2N4YYS3</accession>
<evidence type="ECO:0000313" key="3">
    <source>
        <dbReference type="Proteomes" id="UP000234412"/>
    </source>
</evidence>
<comment type="caution">
    <text evidence="2">The sequence shown here is derived from an EMBL/GenBank/DDBJ whole genome shotgun (WGS) entry which is preliminary data.</text>
</comment>
<protein>
    <submittedName>
        <fullName evidence="2">ABC transporter substrate-binding protein</fullName>
    </submittedName>
</protein>
<dbReference type="EMBL" id="PIDP01000710">
    <property type="protein sequence ID" value="PLM93187.1"/>
    <property type="molecule type" value="Genomic_DNA"/>
</dbReference>
<proteinExistence type="predicted"/>
<evidence type="ECO:0000259" key="1">
    <source>
        <dbReference type="Pfam" id="PF00497"/>
    </source>
</evidence>
<dbReference type="AlphaFoldDB" id="A0A2N4YYS3"/>
<name>A0A2N4YYS3_KLEVA</name>
<reference evidence="2 3" key="1">
    <citation type="submission" date="2017-11" db="EMBL/GenBank/DDBJ databases">
        <authorList>
            <person name="Han C.G."/>
        </authorList>
    </citation>
    <scope>NUCLEOTIDE SEQUENCE [LARGE SCALE GENOMIC DNA]</scope>
    <source>
        <strain evidence="2 3">A8</strain>
    </source>
</reference>
<dbReference type="SUPFAM" id="SSF53850">
    <property type="entry name" value="Periplasmic binding protein-like II"/>
    <property type="match status" value="1"/>
</dbReference>
<dbReference type="Pfam" id="PF00497">
    <property type="entry name" value="SBP_bac_3"/>
    <property type="match status" value="1"/>
</dbReference>
<feature type="non-terminal residue" evidence="2">
    <location>
        <position position="1"/>
    </location>
</feature>
<dbReference type="InterPro" id="IPR001638">
    <property type="entry name" value="Solute-binding_3/MltF_N"/>
</dbReference>